<dbReference type="RefSeq" id="WP_150784055.1">
    <property type="nucleotide sequence ID" value="NZ_CABVHL010000016.1"/>
</dbReference>
<dbReference type="Proteomes" id="UP000385207">
    <property type="component" value="Unassembled WGS sequence"/>
</dbReference>
<name>A0A5E7GYA9_PSEFL</name>
<proteinExistence type="predicted"/>
<gene>
    <name evidence="1" type="ORF">PS862_02698</name>
</gene>
<dbReference type="OrthoDB" id="6997471at2"/>
<evidence type="ECO:0000313" key="1">
    <source>
        <dbReference type="EMBL" id="VVO98119.1"/>
    </source>
</evidence>
<dbReference type="AlphaFoldDB" id="A0A5E7GYA9"/>
<protein>
    <submittedName>
        <fullName evidence="1">Uncharacterized protein</fullName>
    </submittedName>
</protein>
<accession>A0A5E7GYA9</accession>
<evidence type="ECO:0000313" key="2">
    <source>
        <dbReference type="Proteomes" id="UP000385207"/>
    </source>
</evidence>
<sequence>MSDFQRIAEIHTAFSHEMRNNYCEKKATRRNPIETLRVRYWYEGLKARTFLSSAYALEQHFERESFQRNSNGTIRHYRSKWSGYEKDLNTPKSKTLRRVEHLAPGSTRELEHPLWEIMRSVDHKNIDADAYMRTLSVDVQAVVFSSGFSGLSAYSKRESVTQRLLDKLEKRVSLDCVACLICLVLEATEQKRSVTAVKVALTLHNVLLMIGVELQARHIALPFLDWVIEHILPLGTLPHLKVWMISSDYVHASAHLNAMVYQNEDRRGKSLSWPQRAKVMQRLIHGKMGMDVEYAMKPQFELKSDLKDFSTELVKDFERGSALRTWGWKCILEGRSEHFPPVDLFL</sequence>
<dbReference type="EMBL" id="CABVII010000010">
    <property type="protein sequence ID" value="VVO98119.1"/>
    <property type="molecule type" value="Genomic_DNA"/>
</dbReference>
<reference evidence="1 2" key="1">
    <citation type="submission" date="2019-09" db="EMBL/GenBank/DDBJ databases">
        <authorList>
            <person name="Chandra G."/>
            <person name="Truman W A."/>
        </authorList>
    </citation>
    <scope>NUCLEOTIDE SEQUENCE [LARGE SCALE GENOMIC DNA]</scope>
    <source>
        <strain evidence="1">PS862</strain>
    </source>
</reference>
<organism evidence="1 2">
    <name type="scientific">Pseudomonas fluorescens</name>
    <dbReference type="NCBI Taxonomy" id="294"/>
    <lineage>
        <taxon>Bacteria</taxon>
        <taxon>Pseudomonadati</taxon>
        <taxon>Pseudomonadota</taxon>
        <taxon>Gammaproteobacteria</taxon>
        <taxon>Pseudomonadales</taxon>
        <taxon>Pseudomonadaceae</taxon>
        <taxon>Pseudomonas</taxon>
    </lineage>
</organism>